<organism evidence="1 2">
    <name type="scientific">Rhamnella rubrinervis</name>
    <dbReference type="NCBI Taxonomy" id="2594499"/>
    <lineage>
        <taxon>Eukaryota</taxon>
        <taxon>Viridiplantae</taxon>
        <taxon>Streptophyta</taxon>
        <taxon>Embryophyta</taxon>
        <taxon>Tracheophyta</taxon>
        <taxon>Spermatophyta</taxon>
        <taxon>Magnoliopsida</taxon>
        <taxon>eudicotyledons</taxon>
        <taxon>Gunneridae</taxon>
        <taxon>Pentapetalae</taxon>
        <taxon>rosids</taxon>
        <taxon>fabids</taxon>
        <taxon>Rosales</taxon>
        <taxon>Rhamnaceae</taxon>
        <taxon>rhamnoid group</taxon>
        <taxon>Rhamneae</taxon>
        <taxon>Rhamnella</taxon>
    </lineage>
</organism>
<evidence type="ECO:0000313" key="1">
    <source>
        <dbReference type="EMBL" id="KAF3435670.1"/>
    </source>
</evidence>
<dbReference type="AlphaFoldDB" id="A0A8K0GVG4"/>
<comment type="caution">
    <text evidence="1">The sequence shown here is derived from an EMBL/GenBank/DDBJ whole genome shotgun (WGS) entry which is preliminary data.</text>
</comment>
<sequence>MGNGTNDPLFDEEVFILPNFYFVGLAGRSLVCSGVECISTSCPFKITAMYLRWGWTSKVLRVNEMAGKDEGVEDARRRRWKVGEGGRIRIRRMDRWLSADPTVGDQVSNGGRNAF</sequence>
<gene>
    <name evidence="1" type="ORF">FNV43_RR22761</name>
</gene>
<evidence type="ECO:0000313" key="2">
    <source>
        <dbReference type="Proteomes" id="UP000796880"/>
    </source>
</evidence>
<reference evidence="1" key="1">
    <citation type="submission" date="2020-03" db="EMBL/GenBank/DDBJ databases">
        <title>A high-quality chromosome-level genome assembly of a woody plant with both climbing and erect habits, Rhamnella rubrinervis.</title>
        <authorList>
            <person name="Lu Z."/>
            <person name="Yang Y."/>
            <person name="Zhu X."/>
            <person name="Sun Y."/>
        </authorList>
    </citation>
    <scope>NUCLEOTIDE SEQUENCE</scope>
    <source>
        <strain evidence="1">BYM</strain>
        <tissue evidence="1">Leaf</tissue>
    </source>
</reference>
<protein>
    <submittedName>
        <fullName evidence="1">Uncharacterized protein</fullName>
    </submittedName>
</protein>
<dbReference type="EMBL" id="VOIH02000010">
    <property type="protein sequence ID" value="KAF3435670.1"/>
    <property type="molecule type" value="Genomic_DNA"/>
</dbReference>
<name>A0A8K0GVG4_9ROSA</name>
<keyword evidence="2" id="KW-1185">Reference proteome</keyword>
<dbReference type="Proteomes" id="UP000796880">
    <property type="component" value="Unassembled WGS sequence"/>
</dbReference>
<accession>A0A8K0GVG4</accession>
<proteinExistence type="predicted"/>